<proteinExistence type="predicted"/>
<dbReference type="EMBL" id="JBHUFL010000003">
    <property type="protein sequence ID" value="MFD1836411.1"/>
    <property type="molecule type" value="Genomic_DNA"/>
</dbReference>
<dbReference type="Proteomes" id="UP001597280">
    <property type="component" value="Unassembled WGS sequence"/>
</dbReference>
<gene>
    <name evidence="1" type="ORF">ACFSDA_15205</name>
</gene>
<keyword evidence="2" id="KW-1185">Reference proteome</keyword>
<evidence type="ECO:0000313" key="1">
    <source>
        <dbReference type="EMBL" id="MFD1836411.1"/>
    </source>
</evidence>
<accession>A0ABW4Q0A8</accession>
<sequence length="497" mass="54781">MSLGIGPGPMVDVSHVPARVLNLPTIRDLSEAENADIVEMSEQVRRVADRNRERFVFYNAEQSFVNMGVAIPPEFEQYASVLGWNATAVDALARRVQLDGFVRPGAIDRFDGLDAALRRVGFYQQHKMCVQSMLIYGVAFMATLKNAGTLQVQAYSARDATGLWDPLRPGRLRVGLAVQEWGHYGPKSILVFYPGQVILLERPAPASDWSVSRYSTGLPDRVSIRPFRFRPQLDKPWGQSRITRPMMSLTRSGARSFLRGEMNGEVYGYPQLYGTNTPPEAAEQFRSGMARFFALDYERDEEGAPVEGAPESKIGQVQIGSQQPHMDQLRMTATMYAAESQLSPDKMGVVQDNPSSADAIDRADGELNDLADETGRDIDDPTVDVLHDMWLLENNTIALPAEVEALSCDLHDPAMTTRYSQRMALASLVTAGAVVPGEVVTYEAAGYSRTTAMRLSEAFKDAERRKNQQAIAEQAISARSNPLTASLVAAREAGTQL</sequence>
<dbReference type="RefSeq" id="WP_343905872.1">
    <property type="nucleotide sequence ID" value="NZ_BAAAIS010000003.1"/>
</dbReference>
<organism evidence="1 2">
    <name type="scientific">Brachybacterium rhamnosum</name>
    <dbReference type="NCBI Taxonomy" id="173361"/>
    <lineage>
        <taxon>Bacteria</taxon>
        <taxon>Bacillati</taxon>
        <taxon>Actinomycetota</taxon>
        <taxon>Actinomycetes</taxon>
        <taxon>Micrococcales</taxon>
        <taxon>Dermabacteraceae</taxon>
        <taxon>Brachybacterium</taxon>
    </lineage>
</organism>
<reference evidence="2" key="1">
    <citation type="journal article" date="2019" name="Int. J. Syst. Evol. Microbiol.">
        <title>The Global Catalogue of Microorganisms (GCM) 10K type strain sequencing project: providing services to taxonomists for standard genome sequencing and annotation.</title>
        <authorList>
            <consortium name="The Broad Institute Genomics Platform"/>
            <consortium name="The Broad Institute Genome Sequencing Center for Infectious Disease"/>
            <person name="Wu L."/>
            <person name="Ma J."/>
        </authorList>
    </citation>
    <scope>NUCLEOTIDE SEQUENCE [LARGE SCALE GENOMIC DNA]</scope>
    <source>
        <strain evidence="2">JCM 11650</strain>
    </source>
</reference>
<name>A0ABW4Q0A8_9MICO</name>
<evidence type="ECO:0008006" key="3">
    <source>
        <dbReference type="Google" id="ProtNLM"/>
    </source>
</evidence>
<comment type="caution">
    <text evidence="1">The sequence shown here is derived from an EMBL/GenBank/DDBJ whole genome shotgun (WGS) entry which is preliminary data.</text>
</comment>
<evidence type="ECO:0000313" key="2">
    <source>
        <dbReference type="Proteomes" id="UP001597280"/>
    </source>
</evidence>
<protein>
    <recommendedName>
        <fullName evidence="3">Phage portal protein</fullName>
    </recommendedName>
</protein>